<reference evidence="5" key="1">
    <citation type="journal article" date="2023" name="G3 (Bethesda)">
        <title>Whole genome assembly and annotation of the endangered Caribbean coral Acropora cervicornis.</title>
        <authorList>
            <person name="Selwyn J.D."/>
            <person name="Vollmer S.V."/>
        </authorList>
    </citation>
    <scope>NUCLEOTIDE SEQUENCE</scope>
    <source>
        <strain evidence="5">K2</strain>
    </source>
</reference>
<dbReference type="GO" id="GO:0070593">
    <property type="term" value="P:dendrite self-avoidance"/>
    <property type="evidence" value="ECO:0007669"/>
    <property type="project" value="TreeGrafter"/>
</dbReference>
<feature type="region of interest" description="Disordered" evidence="3">
    <location>
        <begin position="51"/>
        <end position="111"/>
    </location>
</feature>
<accession>A0AAD9QF60</accession>
<dbReference type="Gene3D" id="2.60.40.10">
    <property type="entry name" value="Immunoglobulins"/>
    <property type="match status" value="2"/>
</dbReference>
<dbReference type="FunFam" id="2.60.40.10:FF:000032">
    <property type="entry name" value="palladin isoform X1"/>
    <property type="match status" value="1"/>
</dbReference>
<dbReference type="GO" id="GO:0005886">
    <property type="term" value="C:plasma membrane"/>
    <property type="evidence" value="ECO:0007669"/>
    <property type="project" value="TreeGrafter"/>
</dbReference>
<evidence type="ECO:0000256" key="1">
    <source>
        <dbReference type="ARBA" id="ARBA00023157"/>
    </source>
</evidence>
<dbReference type="PANTHER" id="PTHR10075">
    <property type="entry name" value="BASIGIN RELATED"/>
    <property type="match status" value="1"/>
</dbReference>
<feature type="domain" description="Ig-like" evidence="4">
    <location>
        <begin position="208"/>
        <end position="295"/>
    </location>
</feature>
<dbReference type="PROSITE" id="PS50835">
    <property type="entry name" value="IG_LIKE"/>
    <property type="match status" value="2"/>
</dbReference>
<dbReference type="Pfam" id="PF01391">
    <property type="entry name" value="Collagen"/>
    <property type="match status" value="1"/>
</dbReference>
<sequence length="469" mass="50900">MPEFPDLNFTAGNILEQIEKYFEEVGKYFENLQLIPIEYCNSTAQLCPVGSPGSQGLPGPKGQRGNTGPRGMQGPPGLIGDAGPQGNQGPPGPRGFKGEIGSLGPKGPLGTSKTSSFDPYAFLSPAQSLEDENSRTLVTFRCKASGNPRPSVSWRFKGQTLLQGDKYSIKDDETLVIRRVSSEDVGRYVCVATNTLGSHEASAPITVPRAMISPENQTKNDSDQVLFHCAASAHPLPIIQWRFRNKTVMSGGKYVIDKDHGTLLIENLDHRETFGDITCIASNAAGSSVAHGHLSVLPTSCDCWRSARRSISAVTWGYNGPNGTDTDAIDFQPSNDVTLLGYRMWQIAKHNAKGPLKAQVVIRLHYRDQLLAMDTVSVSYTSSADNAFEVRFSKGIFVFGGFRYTATSKIIPAPYSNIYAFYHTDGKDSSNCSDAGIVKFESSSIFGKPTNPRWGQIGAFIFSTSQAQC</sequence>
<dbReference type="GO" id="GO:0007411">
    <property type="term" value="P:axon guidance"/>
    <property type="evidence" value="ECO:0007669"/>
    <property type="project" value="TreeGrafter"/>
</dbReference>
<dbReference type="InterPro" id="IPR007110">
    <property type="entry name" value="Ig-like_dom"/>
</dbReference>
<dbReference type="InterPro" id="IPR013098">
    <property type="entry name" value="Ig_I-set"/>
</dbReference>
<dbReference type="GO" id="GO:0030424">
    <property type="term" value="C:axon"/>
    <property type="evidence" value="ECO:0007669"/>
    <property type="project" value="TreeGrafter"/>
</dbReference>
<dbReference type="EMBL" id="JARQWQ010000037">
    <property type="protein sequence ID" value="KAK2560171.1"/>
    <property type="molecule type" value="Genomic_DNA"/>
</dbReference>
<dbReference type="InterPro" id="IPR008160">
    <property type="entry name" value="Collagen"/>
</dbReference>
<dbReference type="GO" id="GO:0007156">
    <property type="term" value="P:homophilic cell adhesion via plasma membrane adhesion molecules"/>
    <property type="evidence" value="ECO:0007669"/>
    <property type="project" value="TreeGrafter"/>
</dbReference>
<feature type="domain" description="Ig-like" evidence="4">
    <location>
        <begin position="119"/>
        <end position="206"/>
    </location>
</feature>
<organism evidence="5 6">
    <name type="scientific">Acropora cervicornis</name>
    <name type="common">Staghorn coral</name>
    <dbReference type="NCBI Taxonomy" id="6130"/>
    <lineage>
        <taxon>Eukaryota</taxon>
        <taxon>Metazoa</taxon>
        <taxon>Cnidaria</taxon>
        <taxon>Anthozoa</taxon>
        <taxon>Hexacorallia</taxon>
        <taxon>Scleractinia</taxon>
        <taxon>Astrocoeniina</taxon>
        <taxon>Acroporidae</taxon>
        <taxon>Acropora</taxon>
    </lineage>
</organism>
<gene>
    <name evidence="5" type="ORF">P5673_017150</name>
</gene>
<reference evidence="5" key="2">
    <citation type="journal article" date="2023" name="Science">
        <title>Genomic signatures of disease resistance in endangered staghorn corals.</title>
        <authorList>
            <person name="Vollmer S.V."/>
            <person name="Selwyn J.D."/>
            <person name="Despard B.A."/>
            <person name="Roesel C.L."/>
        </authorList>
    </citation>
    <scope>NUCLEOTIDE SEQUENCE</scope>
    <source>
        <strain evidence="5">K2</strain>
    </source>
</reference>
<keyword evidence="6" id="KW-1185">Reference proteome</keyword>
<dbReference type="AlphaFoldDB" id="A0AAD9QF60"/>
<dbReference type="SUPFAM" id="SSF48726">
    <property type="entry name" value="Immunoglobulin"/>
    <property type="match status" value="2"/>
</dbReference>
<name>A0AAD9QF60_ACRCE</name>
<evidence type="ECO:0000256" key="3">
    <source>
        <dbReference type="SAM" id="MobiDB-lite"/>
    </source>
</evidence>
<dbReference type="SMART" id="SM00408">
    <property type="entry name" value="IGc2"/>
    <property type="match status" value="2"/>
</dbReference>
<dbReference type="InterPro" id="IPR003599">
    <property type="entry name" value="Ig_sub"/>
</dbReference>
<dbReference type="SMART" id="SM00409">
    <property type="entry name" value="IG"/>
    <property type="match status" value="2"/>
</dbReference>
<comment type="caution">
    <text evidence="5">The sequence shown here is derived from an EMBL/GenBank/DDBJ whole genome shotgun (WGS) entry which is preliminary data.</text>
</comment>
<dbReference type="Gene3D" id="2.60.120.820">
    <property type="entry name" value="PHR domain"/>
    <property type="match status" value="1"/>
</dbReference>
<protein>
    <submittedName>
        <fullName evidence="5">Roundabout-like protein 1</fullName>
    </submittedName>
</protein>
<dbReference type="GO" id="GO:0098632">
    <property type="term" value="F:cell-cell adhesion mediator activity"/>
    <property type="evidence" value="ECO:0007669"/>
    <property type="project" value="TreeGrafter"/>
</dbReference>
<dbReference type="InterPro" id="IPR013783">
    <property type="entry name" value="Ig-like_fold"/>
</dbReference>
<dbReference type="PANTHER" id="PTHR10075:SF100">
    <property type="entry name" value="FASCICLIN-2"/>
    <property type="match status" value="1"/>
</dbReference>
<dbReference type="Proteomes" id="UP001249851">
    <property type="component" value="Unassembled WGS sequence"/>
</dbReference>
<dbReference type="InterPro" id="IPR012983">
    <property type="entry name" value="PHR"/>
</dbReference>
<keyword evidence="2" id="KW-0393">Immunoglobulin domain</keyword>
<keyword evidence="1" id="KW-1015">Disulfide bond</keyword>
<dbReference type="Pfam" id="PF13927">
    <property type="entry name" value="Ig_3"/>
    <property type="match status" value="1"/>
</dbReference>
<dbReference type="Pfam" id="PF07679">
    <property type="entry name" value="I-set"/>
    <property type="match status" value="1"/>
</dbReference>
<evidence type="ECO:0000313" key="6">
    <source>
        <dbReference type="Proteomes" id="UP001249851"/>
    </source>
</evidence>
<dbReference type="InterPro" id="IPR038648">
    <property type="entry name" value="PHR_sf"/>
</dbReference>
<proteinExistence type="predicted"/>
<evidence type="ECO:0000313" key="5">
    <source>
        <dbReference type="EMBL" id="KAK2560171.1"/>
    </source>
</evidence>
<evidence type="ECO:0000259" key="4">
    <source>
        <dbReference type="PROSITE" id="PS50835"/>
    </source>
</evidence>
<dbReference type="InterPro" id="IPR003598">
    <property type="entry name" value="Ig_sub2"/>
</dbReference>
<dbReference type="InterPro" id="IPR036179">
    <property type="entry name" value="Ig-like_dom_sf"/>
</dbReference>
<evidence type="ECO:0000256" key="2">
    <source>
        <dbReference type="ARBA" id="ARBA00023319"/>
    </source>
</evidence>
<dbReference type="Pfam" id="PF08005">
    <property type="entry name" value="PHR"/>
    <property type="match status" value="1"/>
</dbReference>